<evidence type="ECO:0000256" key="1">
    <source>
        <dbReference type="ARBA" id="ARBA00022741"/>
    </source>
</evidence>
<dbReference type="PRINTS" id="PR00326">
    <property type="entry name" value="GTP1OBG"/>
</dbReference>
<dbReference type="AlphaFoldDB" id="A0A9D1GS94"/>
<dbReference type="NCBIfam" id="TIGR03596">
    <property type="entry name" value="GTPase_YlqF"/>
    <property type="match status" value="1"/>
</dbReference>
<dbReference type="GO" id="GO:0005525">
    <property type="term" value="F:GTP binding"/>
    <property type="evidence" value="ECO:0007669"/>
    <property type="project" value="UniProtKB-KW"/>
</dbReference>
<reference evidence="5" key="2">
    <citation type="journal article" date="2021" name="PeerJ">
        <title>Extensive microbial diversity within the chicken gut microbiome revealed by metagenomics and culture.</title>
        <authorList>
            <person name="Gilroy R."/>
            <person name="Ravi A."/>
            <person name="Getino M."/>
            <person name="Pursley I."/>
            <person name="Horton D.L."/>
            <person name="Alikhan N.F."/>
            <person name="Baker D."/>
            <person name="Gharbi K."/>
            <person name="Hall N."/>
            <person name="Watson M."/>
            <person name="Adriaenssens E.M."/>
            <person name="Foster-Nyarko E."/>
            <person name="Jarju S."/>
            <person name="Secka A."/>
            <person name="Antonio M."/>
            <person name="Oren A."/>
            <person name="Chaudhuri R.R."/>
            <person name="La Ragione R."/>
            <person name="Hildebrand F."/>
            <person name="Pallen M.J."/>
        </authorList>
    </citation>
    <scope>NUCLEOTIDE SEQUENCE</scope>
    <source>
        <strain evidence="5">ChiW17-6978</strain>
    </source>
</reference>
<dbReference type="FunFam" id="3.40.50.300:FF:000590">
    <property type="entry name" value="Ribosome biogenesis GTPase A"/>
    <property type="match status" value="1"/>
</dbReference>
<feature type="binding site" evidence="3">
    <location>
        <position position="186"/>
    </location>
    <ligand>
        <name>GTP</name>
        <dbReference type="ChEBI" id="CHEBI:37565"/>
    </ligand>
</feature>
<feature type="binding site" evidence="3">
    <location>
        <begin position="142"/>
        <end position="147"/>
    </location>
    <ligand>
        <name>GTP</name>
        <dbReference type="ChEBI" id="CHEBI:37565"/>
    </ligand>
</feature>
<accession>A0A9D1GS94</accession>
<evidence type="ECO:0000256" key="3">
    <source>
        <dbReference type="PIRSR" id="PIRSR006230-1"/>
    </source>
</evidence>
<reference evidence="5" key="1">
    <citation type="submission" date="2020-10" db="EMBL/GenBank/DDBJ databases">
        <authorList>
            <person name="Gilroy R."/>
        </authorList>
    </citation>
    <scope>NUCLEOTIDE SEQUENCE</scope>
    <source>
        <strain evidence="5">ChiW17-6978</strain>
    </source>
</reference>
<evidence type="ECO:0000313" key="5">
    <source>
        <dbReference type="EMBL" id="HIT50483.1"/>
    </source>
</evidence>
<dbReference type="InterPro" id="IPR023179">
    <property type="entry name" value="GTP-bd_ortho_bundle_sf"/>
</dbReference>
<dbReference type="GO" id="GO:0003924">
    <property type="term" value="F:GTPase activity"/>
    <property type="evidence" value="ECO:0007669"/>
    <property type="project" value="TreeGrafter"/>
</dbReference>
<keyword evidence="1 3" id="KW-0547">Nucleotide-binding</keyword>
<dbReference type="InterPro" id="IPR019991">
    <property type="entry name" value="GTP-bd_ribosome_bgen"/>
</dbReference>
<keyword evidence="2 3" id="KW-0342">GTP-binding</keyword>
<dbReference type="InterPro" id="IPR016478">
    <property type="entry name" value="GTPase_MTG1"/>
</dbReference>
<dbReference type="PANTHER" id="PTHR45782">
    <property type="entry name" value="MITOCHONDRIAL RIBOSOME-ASSOCIATED GTPASE 1"/>
    <property type="match status" value="1"/>
</dbReference>
<evidence type="ECO:0000256" key="2">
    <source>
        <dbReference type="ARBA" id="ARBA00023134"/>
    </source>
</evidence>
<dbReference type="InterPro" id="IPR027417">
    <property type="entry name" value="P-loop_NTPase"/>
</dbReference>
<proteinExistence type="predicted"/>
<comment type="caution">
    <text evidence="5">The sequence shown here is derived from an EMBL/GenBank/DDBJ whole genome shotgun (WGS) entry which is preliminary data.</text>
</comment>
<dbReference type="Pfam" id="PF01926">
    <property type="entry name" value="MMR_HSR1"/>
    <property type="match status" value="1"/>
</dbReference>
<dbReference type="InterPro" id="IPR030378">
    <property type="entry name" value="G_CP_dom"/>
</dbReference>
<dbReference type="EMBL" id="DVLF01000175">
    <property type="protein sequence ID" value="HIT50483.1"/>
    <property type="molecule type" value="Genomic_DNA"/>
</dbReference>
<dbReference type="PROSITE" id="PS51721">
    <property type="entry name" value="G_CP"/>
    <property type="match status" value="1"/>
</dbReference>
<feature type="domain" description="CP-type G" evidence="4">
    <location>
        <begin position="26"/>
        <end position="190"/>
    </location>
</feature>
<dbReference type="InterPro" id="IPR006073">
    <property type="entry name" value="GTP-bd"/>
</dbReference>
<dbReference type="PIRSF" id="PIRSF006230">
    <property type="entry name" value="MG442"/>
    <property type="match status" value="1"/>
</dbReference>
<dbReference type="PANTHER" id="PTHR45782:SF4">
    <property type="entry name" value="MITOCHONDRIAL RIBOSOME-ASSOCIATED GTPASE 1"/>
    <property type="match status" value="1"/>
</dbReference>
<dbReference type="Proteomes" id="UP000886758">
    <property type="component" value="Unassembled WGS sequence"/>
</dbReference>
<gene>
    <name evidence="5" type="primary">ylqF</name>
    <name evidence="5" type="ORF">IAD46_05590</name>
</gene>
<organism evidence="5 6">
    <name type="scientific">Candidatus Pelethenecus faecipullorum</name>
    <dbReference type="NCBI Taxonomy" id="2840900"/>
    <lineage>
        <taxon>Bacteria</taxon>
        <taxon>Bacillati</taxon>
        <taxon>Mycoplasmatota</taxon>
        <taxon>Mollicutes</taxon>
        <taxon>Candidatus Pelethenecus</taxon>
    </lineage>
</organism>
<dbReference type="Gene3D" id="3.40.50.300">
    <property type="entry name" value="P-loop containing nucleotide triphosphate hydrolases"/>
    <property type="match status" value="1"/>
</dbReference>
<protein>
    <submittedName>
        <fullName evidence="5">Ribosome biogenesis GTPase YlqF</fullName>
    </submittedName>
</protein>
<dbReference type="CDD" id="cd01856">
    <property type="entry name" value="YlqF"/>
    <property type="match status" value="1"/>
</dbReference>
<dbReference type="Gene3D" id="1.10.1580.10">
    <property type="match status" value="1"/>
</dbReference>
<dbReference type="GO" id="GO:0006412">
    <property type="term" value="P:translation"/>
    <property type="evidence" value="ECO:0007669"/>
    <property type="project" value="TreeGrafter"/>
</dbReference>
<dbReference type="SUPFAM" id="SSF52540">
    <property type="entry name" value="P-loop containing nucleoside triphosphate hydrolases"/>
    <property type="match status" value="1"/>
</dbReference>
<sequence>MDQNKESPRSYQSIISWFPGHMAKAKREIMEKIKQVDLILELKDARIPYSSTNPLIDEIIGSKPRLILLCKSKMADPAITELWIRYYNERHILALDIDSLAGYHLSSIKKYCEMALKEVFDKRKKKGIVSKSVKAMILGIPNVGKSTLINALAHRKATVTGDKPGVTKSQTWIKIDADFFIMDTPGILWPKFEDPSVGVKLALCGSIKDQILNLEEIVLAGIAYLKEHYPALLLKRYGIDGTHLTADEILD</sequence>
<evidence type="ECO:0000259" key="4">
    <source>
        <dbReference type="PROSITE" id="PS51721"/>
    </source>
</evidence>
<feature type="non-terminal residue" evidence="5">
    <location>
        <position position="251"/>
    </location>
</feature>
<evidence type="ECO:0000313" key="6">
    <source>
        <dbReference type="Proteomes" id="UP000886758"/>
    </source>
</evidence>
<name>A0A9D1GS94_9MOLU</name>